<protein>
    <submittedName>
        <fullName evidence="2">F-box/LRR-repeat protein 4-like</fullName>
    </submittedName>
</protein>
<dbReference type="GeneID" id="110989263"/>
<dbReference type="KEGG" id="aplc:110989263"/>
<dbReference type="RefSeq" id="XP_022109222.1">
    <property type="nucleotide sequence ID" value="XM_022253530.1"/>
</dbReference>
<dbReference type="GO" id="GO:0031146">
    <property type="term" value="P:SCF-dependent proteasomal ubiquitin-dependent protein catabolic process"/>
    <property type="evidence" value="ECO:0007669"/>
    <property type="project" value="TreeGrafter"/>
</dbReference>
<dbReference type="PANTHER" id="PTHR13318:SF152">
    <property type="entry name" value="F-BOX_LRR-REPEAT PROTEIN 4"/>
    <property type="match status" value="1"/>
</dbReference>
<dbReference type="Proteomes" id="UP000694845">
    <property type="component" value="Unplaced"/>
</dbReference>
<keyword evidence="1" id="KW-1185">Reference proteome</keyword>
<dbReference type="AlphaFoldDB" id="A0A8B7ZVV3"/>
<dbReference type="SUPFAM" id="SSF52047">
    <property type="entry name" value="RNI-like"/>
    <property type="match status" value="1"/>
</dbReference>
<evidence type="ECO:0000313" key="1">
    <source>
        <dbReference type="Proteomes" id="UP000694845"/>
    </source>
</evidence>
<dbReference type="OrthoDB" id="2153609at2759"/>
<evidence type="ECO:0000313" key="2">
    <source>
        <dbReference type="RefSeq" id="XP_022109222.1"/>
    </source>
</evidence>
<dbReference type="OMA" id="CIRSQAN"/>
<dbReference type="Gene3D" id="3.80.10.10">
    <property type="entry name" value="Ribonuclease Inhibitor"/>
    <property type="match status" value="1"/>
</dbReference>
<gene>
    <name evidence="2" type="primary">LOC110989263</name>
</gene>
<proteinExistence type="predicted"/>
<dbReference type="PANTHER" id="PTHR13318">
    <property type="entry name" value="PARTNER OF PAIRED, ISOFORM B-RELATED"/>
    <property type="match status" value="1"/>
</dbReference>
<dbReference type="InterPro" id="IPR032675">
    <property type="entry name" value="LRR_dom_sf"/>
</dbReference>
<organism evidence="1 2">
    <name type="scientific">Acanthaster planci</name>
    <name type="common">Crown-of-thorns starfish</name>
    <dbReference type="NCBI Taxonomy" id="133434"/>
    <lineage>
        <taxon>Eukaryota</taxon>
        <taxon>Metazoa</taxon>
        <taxon>Echinodermata</taxon>
        <taxon>Eleutherozoa</taxon>
        <taxon>Asterozoa</taxon>
        <taxon>Asteroidea</taxon>
        <taxon>Valvatacea</taxon>
        <taxon>Valvatida</taxon>
        <taxon>Acanthasteridae</taxon>
        <taxon>Acanthaster</taxon>
    </lineage>
</organism>
<reference evidence="2" key="1">
    <citation type="submission" date="2025-08" db="UniProtKB">
        <authorList>
            <consortium name="RefSeq"/>
        </authorList>
    </citation>
    <scope>IDENTIFICATION</scope>
</reference>
<accession>A0A8B7ZVV3</accession>
<dbReference type="GO" id="GO:0019005">
    <property type="term" value="C:SCF ubiquitin ligase complex"/>
    <property type="evidence" value="ECO:0007669"/>
    <property type="project" value="TreeGrafter"/>
</dbReference>
<name>A0A8B7ZVV3_ACAPL</name>
<sequence>MSELSKCSRCLLSLNLWRARNLTMSGLRALAEGFENLLEIDLGWCGQLRGPPFSPIFVNFVQSCRKLRKLFLPAVRSISNNDMHAIAACLPDLEQLDILGTLSVSVDGVQRVFESCPKMRFCDLSFCNSITDVDIVMLRQAHPRVTIQRSFISS</sequence>